<dbReference type="Pfam" id="PF01841">
    <property type="entry name" value="Transglut_core"/>
    <property type="match status" value="1"/>
</dbReference>
<dbReference type="SMART" id="SM00460">
    <property type="entry name" value="TGc"/>
    <property type="match status" value="1"/>
</dbReference>
<reference evidence="2 3" key="1">
    <citation type="journal article" date="2020" name="Microorganisms">
        <title>Osmotic Adaptation and Compatible Solute Biosynthesis of Phototrophic Bacteria as Revealed from Genome Analyses.</title>
        <authorList>
            <person name="Imhoff J.F."/>
            <person name="Rahn T."/>
            <person name="Kunzel S."/>
            <person name="Keller A."/>
            <person name="Neulinger S.C."/>
        </authorList>
    </citation>
    <scope>NUCLEOTIDE SEQUENCE [LARGE SCALE GENOMIC DNA]</scope>
    <source>
        <strain evidence="2 3">DSM 6210</strain>
    </source>
</reference>
<dbReference type="PANTHER" id="PTHR33490:SF1">
    <property type="entry name" value="SLL1233 PROTEIN"/>
    <property type="match status" value="1"/>
</dbReference>
<dbReference type="Pfam" id="PF08379">
    <property type="entry name" value="Bact_transglu_N"/>
    <property type="match status" value="1"/>
</dbReference>
<name>A0ABS1CB64_9GAMM</name>
<evidence type="ECO:0000259" key="1">
    <source>
        <dbReference type="SMART" id="SM00460"/>
    </source>
</evidence>
<dbReference type="InterPro" id="IPR038765">
    <property type="entry name" value="Papain-like_cys_pep_sf"/>
</dbReference>
<dbReference type="GO" id="GO:0008233">
    <property type="term" value="F:peptidase activity"/>
    <property type="evidence" value="ECO:0007669"/>
    <property type="project" value="UniProtKB-KW"/>
</dbReference>
<proteinExistence type="predicted"/>
<dbReference type="RefSeq" id="WP_200232841.1">
    <property type="nucleotide sequence ID" value="NZ_NRRV01000001.1"/>
</dbReference>
<dbReference type="Gene3D" id="3.10.620.30">
    <property type="match status" value="1"/>
</dbReference>
<accession>A0ABS1CB64</accession>
<dbReference type="InterPro" id="IPR002931">
    <property type="entry name" value="Transglutaminase-like"/>
</dbReference>
<gene>
    <name evidence="2" type="ORF">CKO31_00215</name>
</gene>
<dbReference type="Proteomes" id="UP000748752">
    <property type="component" value="Unassembled WGS sequence"/>
</dbReference>
<comment type="caution">
    <text evidence="2">The sequence shown here is derived from an EMBL/GenBank/DDBJ whole genome shotgun (WGS) entry which is preliminary data.</text>
</comment>
<dbReference type="GO" id="GO:0006508">
    <property type="term" value="P:proteolysis"/>
    <property type="evidence" value="ECO:0007669"/>
    <property type="project" value="UniProtKB-KW"/>
</dbReference>
<keyword evidence="2" id="KW-0378">Hydrolase</keyword>
<dbReference type="InterPro" id="IPR013589">
    <property type="entry name" value="Bac_transglu_N"/>
</dbReference>
<protein>
    <submittedName>
        <fullName evidence="2">Cysteine protease</fullName>
    </submittedName>
</protein>
<evidence type="ECO:0000313" key="2">
    <source>
        <dbReference type="EMBL" id="MBK1629177.1"/>
    </source>
</evidence>
<feature type="domain" description="Transglutaminase-like" evidence="1">
    <location>
        <begin position="174"/>
        <end position="239"/>
    </location>
</feature>
<dbReference type="SUPFAM" id="SSF54001">
    <property type="entry name" value="Cysteine proteinases"/>
    <property type="match status" value="1"/>
</dbReference>
<keyword evidence="3" id="KW-1185">Reference proteome</keyword>
<dbReference type="PANTHER" id="PTHR33490">
    <property type="entry name" value="BLR5614 PROTEIN-RELATED"/>
    <property type="match status" value="1"/>
</dbReference>
<organism evidence="2 3">
    <name type="scientific">Thiohalocapsa halophila</name>
    <dbReference type="NCBI Taxonomy" id="69359"/>
    <lineage>
        <taxon>Bacteria</taxon>
        <taxon>Pseudomonadati</taxon>
        <taxon>Pseudomonadota</taxon>
        <taxon>Gammaproteobacteria</taxon>
        <taxon>Chromatiales</taxon>
        <taxon>Chromatiaceae</taxon>
        <taxon>Thiohalocapsa</taxon>
    </lineage>
</organism>
<evidence type="ECO:0000313" key="3">
    <source>
        <dbReference type="Proteomes" id="UP000748752"/>
    </source>
</evidence>
<dbReference type="EMBL" id="NRRV01000001">
    <property type="protein sequence ID" value="MBK1629177.1"/>
    <property type="molecule type" value="Genomic_DNA"/>
</dbReference>
<sequence length="283" mass="30884">MQRYRILHRTYYSFSGEVQLGPHSLRLRPREDHEVRIESATLTITPTAVLRWQRDVEDNSVATATFETPASQLAIESDVVIQHFNAAPLDFLVDAQAVDYPFAYSAEDQPVLFPYMDASRRSSGDPLTAWVDAVWSPGERIQTYALLQRLCVSIHERIAYRVREEPGVQDAAETLALGTGSCRDSAALFIEAARYLGLAARFVSGYLEAEPSALNYGATHAWAEVYLPGAGWKGFDPSIGQMAGAQHIPVAVARLAESVPPVAGSYVGMPGASLSVGVWVSAL</sequence>
<keyword evidence="2" id="KW-0645">Protease</keyword>